<proteinExistence type="predicted"/>
<dbReference type="Proteomes" id="UP000594263">
    <property type="component" value="Unplaced"/>
</dbReference>
<accession>A0A7N0RAH3</accession>
<evidence type="ECO:0000313" key="3">
    <source>
        <dbReference type="Proteomes" id="UP000594263"/>
    </source>
</evidence>
<evidence type="ECO:0000313" key="2">
    <source>
        <dbReference type="EnsemblPlants" id="Kaladp0005s0037.1.v1.1.CDS.1"/>
    </source>
</evidence>
<dbReference type="Gramene" id="Kaladp0005s0037.1.v1.1">
    <property type="protein sequence ID" value="Kaladp0005s0037.1.v1.1.CDS.1"/>
    <property type="gene ID" value="Kaladp0005s0037.v1.1"/>
</dbReference>
<reference evidence="2" key="1">
    <citation type="submission" date="2021-01" db="UniProtKB">
        <authorList>
            <consortium name="EnsemblPlants"/>
        </authorList>
    </citation>
    <scope>IDENTIFICATION</scope>
</reference>
<keyword evidence="3" id="KW-1185">Reference proteome</keyword>
<sequence>MGLRWTTQEAADPGKQLSPTLPSLPVCPVAIRLSRACACASRASELLERNASLGCCALAHMHLDCPSCLDRCPLDVAPTCASDDSGTGTGNRQTSPAQKVQALNFAQPSL</sequence>
<feature type="compositionally biased region" description="Polar residues" evidence="1">
    <location>
        <begin position="82"/>
        <end position="98"/>
    </location>
</feature>
<name>A0A7N0RAH3_KALFE</name>
<protein>
    <submittedName>
        <fullName evidence="2">Uncharacterized protein</fullName>
    </submittedName>
</protein>
<evidence type="ECO:0000256" key="1">
    <source>
        <dbReference type="SAM" id="MobiDB-lite"/>
    </source>
</evidence>
<dbReference type="EnsemblPlants" id="Kaladp0005s0037.1.v1.1">
    <property type="protein sequence ID" value="Kaladp0005s0037.1.v1.1.CDS.1"/>
    <property type="gene ID" value="Kaladp0005s0037.v1.1"/>
</dbReference>
<feature type="region of interest" description="Disordered" evidence="1">
    <location>
        <begin position="81"/>
        <end position="110"/>
    </location>
</feature>
<organism evidence="2 3">
    <name type="scientific">Kalanchoe fedtschenkoi</name>
    <name type="common">Lavender scallops</name>
    <name type="synonym">South American air plant</name>
    <dbReference type="NCBI Taxonomy" id="63787"/>
    <lineage>
        <taxon>Eukaryota</taxon>
        <taxon>Viridiplantae</taxon>
        <taxon>Streptophyta</taxon>
        <taxon>Embryophyta</taxon>
        <taxon>Tracheophyta</taxon>
        <taxon>Spermatophyta</taxon>
        <taxon>Magnoliopsida</taxon>
        <taxon>eudicotyledons</taxon>
        <taxon>Gunneridae</taxon>
        <taxon>Pentapetalae</taxon>
        <taxon>Saxifragales</taxon>
        <taxon>Crassulaceae</taxon>
        <taxon>Kalanchoe</taxon>
    </lineage>
</organism>
<dbReference type="AlphaFoldDB" id="A0A7N0RAH3"/>
<feature type="region of interest" description="Disordered" evidence="1">
    <location>
        <begin position="1"/>
        <end position="20"/>
    </location>
</feature>